<dbReference type="InterPro" id="IPR036721">
    <property type="entry name" value="RCK_C_sf"/>
</dbReference>
<dbReference type="InterPro" id="IPR006037">
    <property type="entry name" value="RCK_C"/>
</dbReference>
<dbReference type="Pfam" id="PF02254">
    <property type="entry name" value="TrkA_N"/>
    <property type="match status" value="2"/>
</dbReference>
<dbReference type="PANTHER" id="PTHR43833:SF5">
    <property type="entry name" value="TRK SYSTEM POTASSIUM UPTAKE PROTEIN TRKA"/>
    <property type="match status" value="1"/>
</dbReference>
<dbReference type="SUPFAM" id="SSF51735">
    <property type="entry name" value="NAD(P)-binding Rossmann-fold domains"/>
    <property type="match status" value="2"/>
</dbReference>
<dbReference type="Pfam" id="PF02080">
    <property type="entry name" value="TrkA_C"/>
    <property type="match status" value="2"/>
</dbReference>
<feature type="domain" description="RCK C-terminal" evidence="3">
    <location>
        <begin position="136"/>
        <end position="216"/>
    </location>
</feature>
<dbReference type="SUPFAM" id="SSF116726">
    <property type="entry name" value="TrkA C-terminal domain-like"/>
    <property type="match status" value="2"/>
</dbReference>
<evidence type="ECO:0000256" key="2">
    <source>
        <dbReference type="ARBA" id="ARBA00023065"/>
    </source>
</evidence>
<name>A0A8A7KFH0_9FIRM</name>
<keyword evidence="2" id="KW-0406">Ion transport</keyword>
<dbReference type="InterPro" id="IPR003148">
    <property type="entry name" value="RCK_N"/>
</dbReference>
<dbReference type="InterPro" id="IPR036291">
    <property type="entry name" value="NAD(P)-bd_dom_sf"/>
</dbReference>
<gene>
    <name evidence="4" type="ORF">GM661_09730</name>
</gene>
<evidence type="ECO:0000259" key="3">
    <source>
        <dbReference type="PROSITE" id="PS51202"/>
    </source>
</evidence>
<evidence type="ECO:0000313" key="4">
    <source>
        <dbReference type="EMBL" id="QTL98239.1"/>
    </source>
</evidence>
<dbReference type="KEGG" id="ifn:GM661_09730"/>
<dbReference type="Gene3D" id="3.30.70.1450">
    <property type="entry name" value="Regulator of K+ conductance, C-terminal domain"/>
    <property type="match status" value="2"/>
</dbReference>
<keyword evidence="5" id="KW-1185">Reference proteome</keyword>
<reference evidence="4" key="1">
    <citation type="submission" date="2019-12" db="EMBL/GenBank/DDBJ databases">
        <authorList>
            <person name="zhang j."/>
            <person name="sun C.M."/>
        </authorList>
    </citation>
    <scope>NUCLEOTIDE SEQUENCE</scope>
    <source>
        <strain evidence="4">NS-1</strain>
    </source>
</reference>
<dbReference type="RefSeq" id="WP_230866691.1">
    <property type="nucleotide sequence ID" value="NZ_CP046640.1"/>
</dbReference>
<dbReference type="EMBL" id="CP046640">
    <property type="protein sequence ID" value="QTL98239.1"/>
    <property type="molecule type" value="Genomic_DNA"/>
</dbReference>
<evidence type="ECO:0000256" key="1">
    <source>
        <dbReference type="ARBA" id="ARBA00022448"/>
    </source>
</evidence>
<dbReference type="Gene3D" id="3.40.50.720">
    <property type="entry name" value="NAD(P)-binding Rossmann-like Domain"/>
    <property type="match status" value="2"/>
</dbReference>
<dbReference type="PANTHER" id="PTHR43833">
    <property type="entry name" value="POTASSIUM CHANNEL PROTEIN 2-RELATED-RELATED"/>
    <property type="match status" value="1"/>
</dbReference>
<keyword evidence="1" id="KW-0813">Transport</keyword>
<dbReference type="Proteomes" id="UP000665020">
    <property type="component" value="Chromosome"/>
</dbReference>
<dbReference type="InterPro" id="IPR050721">
    <property type="entry name" value="Trk_Ktr_HKT_K-transport"/>
</dbReference>
<evidence type="ECO:0000313" key="5">
    <source>
        <dbReference type="Proteomes" id="UP000665020"/>
    </source>
</evidence>
<dbReference type="PROSITE" id="PS51202">
    <property type="entry name" value="RCK_C"/>
    <property type="match status" value="1"/>
</dbReference>
<protein>
    <recommendedName>
        <fullName evidence="3">RCK C-terminal domain-containing protein</fullName>
    </recommendedName>
</protein>
<dbReference type="GO" id="GO:0008324">
    <property type="term" value="F:monoatomic cation transmembrane transporter activity"/>
    <property type="evidence" value="ECO:0007669"/>
    <property type="project" value="InterPro"/>
</dbReference>
<accession>A0A8A7KFH0</accession>
<dbReference type="GO" id="GO:0006813">
    <property type="term" value="P:potassium ion transport"/>
    <property type="evidence" value="ECO:0007669"/>
    <property type="project" value="InterPro"/>
</dbReference>
<dbReference type="AlphaFoldDB" id="A0A8A7KFH0"/>
<organism evidence="4 5">
    <name type="scientific">Iocasia fonsfrigidae</name>
    <dbReference type="NCBI Taxonomy" id="2682810"/>
    <lineage>
        <taxon>Bacteria</taxon>
        <taxon>Bacillati</taxon>
        <taxon>Bacillota</taxon>
        <taxon>Clostridia</taxon>
        <taxon>Halanaerobiales</taxon>
        <taxon>Halanaerobiaceae</taxon>
        <taxon>Iocasia</taxon>
    </lineage>
</organism>
<sequence>MLFKTKSNKIIILGIDKNSQILADYLSKKNDIIILDKNYSKYPDIDVFFDSFDNGLVDILKKHNITDVYSFIAMTDNNEYNLFAAELAKNMGADKTICLTSNSCYLEIKSNIDLIINPYQVIIDYLSYLLKETRLVNIMNLIPGKINISSIKVVNDDSFSYIRVKDIELVDTLIIAIKRQDRTFVPLPETKIYPDDLIYILFKKSIINNLFDLFNRYKKKRRLFIIGANQLARLLIKGWKKLFEPIIIIDPDLAKCNKFADEFDNILILHGEGTDTQLLSEEGLNTKSILINLSDNDFANLLGSYSSKKYACQNVYTIINNHKHCKIAELLNLENTISVPEVIKDYLSNFINSSQRINKYFLGDEVYTTELRINNKHNKKVKDYKLPSGIIIGLIIRDNEYIIPDGESLLKKDDGLIIFFNKKNEIKLHNKFL</sequence>
<proteinExistence type="predicted"/>